<sequence length="254" mass="27739">MTGTAASEADRADQGLGYAVNGPYYDVIFPEPVRVSLTDALRRLVSGSRTVAEIGPGTGVFTEALLELLEPEGEIFAIEPTRIMRAALVTRLSRIPAAADRVTVLPEGALEAEVDIPLDAVVMFNMIMHFSPEQRARLWHKWAGALRPGGALIMESQYPQTAAAIPPSVVSGGTLGRYRYDTLARADVVDEDLIRWGMTYRTWRGDELIREETAGFDCHVISDETLAAELSAVGLERHPAAPEGIQAWRRPQAL</sequence>
<reference evidence="2 3" key="1">
    <citation type="submission" date="2019-06" db="EMBL/GenBank/DDBJ databases">
        <title>Whole genome shotgun sequence of Streptomyces spinoverrucosus NBRC 14228.</title>
        <authorList>
            <person name="Hosoyama A."/>
            <person name="Uohara A."/>
            <person name="Ohji S."/>
            <person name="Ichikawa N."/>
        </authorList>
    </citation>
    <scope>NUCLEOTIDE SEQUENCE [LARGE SCALE GENOMIC DNA]</scope>
    <source>
        <strain evidence="2 3">NBRC 14228</strain>
    </source>
</reference>
<evidence type="ECO:0000259" key="1">
    <source>
        <dbReference type="Pfam" id="PF08242"/>
    </source>
</evidence>
<organism evidence="2 3">
    <name type="scientific">Streptomyces spinoverrucosus</name>
    <dbReference type="NCBI Taxonomy" id="284043"/>
    <lineage>
        <taxon>Bacteria</taxon>
        <taxon>Bacillati</taxon>
        <taxon>Actinomycetota</taxon>
        <taxon>Actinomycetes</taxon>
        <taxon>Kitasatosporales</taxon>
        <taxon>Streptomycetaceae</taxon>
        <taxon>Streptomyces</taxon>
    </lineage>
</organism>
<gene>
    <name evidence="2" type="ORF">SSP24_11880</name>
</gene>
<protein>
    <recommendedName>
        <fullName evidence="1">Methyltransferase type 12 domain-containing protein</fullName>
    </recommendedName>
</protein>
<feature type="domain" description="Methyltransferase type 12" evidence="1">
    <location>
        <begin position="53"/>
        <end position="152"/>
    </location>
</feature>
<dbReference type="Proteomes" id="UP000317881">
    <property type="component" value="Unassembled WGS sequence"/>
</dbReference>
<evidence type="ECO:0000313" key="3">
    <source>
        <dbReference type="Proteomes" id="UP000317881"/>
    </source>
</evidence>
<dbReference type="Pfam" id="PF08242">
    <property type="entry name" value="Methyltransf_12"/>
    <property type="match status" value="1"/>
</dbReference>
<accession>A0A4Y3VAZ3</accession>
<dbReference type="InterPro" id="IPR029063">
    <property type="entry name" value="SAM-dependent_MTases_sf"/>
</dbReference>
<dbReference type="AlphaFoldDB" id="A0A4Y3VAZ3"/>
<evidence type="ECO:0000313" key="2">
    <source>
        <dbReference type="EMBL" id="GEC03533.1"/>
    </source>
</evidence>
<proteinExistence type="predicted"/>
<dbReference type="InterPro" id="IPR013217">
    <property type="entry name" value="Methyltransf_12"/>
</dbReference>
<name>A0A4Y3VAZ3_9ACTN</name>
<keyword evidence="3" id="KW-1185">Reference proteome</keyword>
<dbReference type="SUPFAM" id="SSF53335">
    <property type="entry name" value="S-adenosyl-L-methionine-dependent methyltransferases"/>
    <property type="match status" value="1"/>
</dbReference>
<dbReference type="RefSeq" id="WP_174864599.1">
    <property type="nucleotide sequence ID" value="NZ_BJND01000007.1"/>
</dbReference>
<dbReference type="EMBL" id="BJND01000007">
    <property type="protein sequence ID" value="GEC03533.1"/>
    <property type="molecule type" value="Genomic_DNA"/>
</dbReference>
<comment type="caution">
    <text evidence="2">The sequence shown here is derived from an EMBL/GenBank/DDBJ whole genome shotgun (WGS) entry which is preliminary data.</text>
</comment>
<dbReference type="Gene3D" id="3.40.50.150">
    <property type="entry name" value="Vaccinia Virus protein VP39"/>
    <property type="match status" value="1"/>
</dbReference>